<evidence type="ECO:0000313" key="8">
    <source>
        <dbReference type="Proteomes" id="UP000286773"/>
    </source>
</evidence>
<dbReference type="GO" id="GO:0005829">
    <property type="term" value="C:cytosol"/>
    <property type="evidence" value="ECO:0007669"/>
    <property type="project" value="TreeGrafter"/>
</dbReference>
<keyword evidence="2 6" id="KW-0963">Cytoplasm</keyword>
<comment type="function">
    <text evidence="6">Bidirectionally degrades single-stranded DNA into large acid-insoluble oligonucleotides, which are then degraded further into small acid-soluble oligonucleotides.</text>
</comment>
<dbReference type="InterPro" id="IPR037004">
    <property type="entry name" value="Exonuc_VII_ssu_sf"/>
</dbReference>
<keyword evidence="4 6" id="KW-0378">Hydrolase</keyword>
<dbReference type="SUPFAM" id="SSF116842">
    <property type="entry name" value="XseB-like"/>
    <property type="match status" value="1"/>
</dbReference>
<dbReference type="NCBIfam" id="NF002138">
    <property type="entry name" value="PRK00977.1-2"/>
    <property type="match status" value="1"/>
</dbReference>
<evidence type="ECO:0000256" key="6">
    <source>
        <dbReference type="HAMAP-Rule" id="MF_00337"/>
    </source>
</evidence>
<dbReference type="Proteomes" id="UP000286773">
    <property type="component" value="Unassembled WGS sequence"/>
</dbReference>
<keyword evidence="8" id="KW-1185">Reference proteome</keyword>
<dbReference type="EMBL" id="NGKC01000005">
    <property type="protein sequence ID" value="RSU12463.1"/>
    <property type="molecule type" value="Genomic_DNA"/>
</dbReference>
<dbReference type="GO" id="GO:0006308">
    <property type="term" value="P:DNA catabolic process"/>
    <property type="evidence" value="ECO:0007669"/>
    <property type="project" value="UniProtKB-UniRule"/>
</dbReference>
<organism evidence="7 8">
    <name type="scientific">Vagococcus acidifermentans</name>
    <dbReference type="NCBI Taxonomy" id="564710"/>
    <lineage>
        <taxon>Bacteria</taxon>
        <taxon>Bacillati</taxon>
        <taxon>Bacillota</taxon>
        <taxon>Bacilli</taxon>
        <taxon>Lactobacillales</taxon>
        <taxon>Enterococcaceae</taxon>
        <taxon>Vagococcus</taxon>
    </lineage>
</organism>
<dbReference type="Gene3D" id="1.10.287.1040">
    <property type="entry name" value="Exonuclease VII, small subunit"/>
    <property type="match status" value="1"/>
</dbReference>
<keyword evidence="3 6" id="KW-0540">Nuclease</keyword>
<dbReference type="PANTHER" id="PTHR34137">
    <property type="entry name" value="EXODEOXYRIBONUCLEASE 7 SMALL SUBUNIT"/>
    <property type="match status" value="1"/>
</dbReference>
<evidence type="ECO:0000256" key="4">
    <source>
        <dbReference type="ARBA" id="ARBA00022801"/>
    </source>
</evidence>
<protein>
    <recommendedName>
        <fullName evidence="6">Exodeoxyribonuclease 7 small subunit</fullName>
        <ecNumber evidence="6">3.1.11.6</ecNumber>
    </recommendedName>
    <alternativeName>
        <fullName evidence="6">Exodeoxyribonuclease VII small subunit</fullName>
        <shortName evidence="6">Exonuclease VII small subunit</shortName>
    </alternativeName>
</protein>
<dbReference type="EC" id="3.1.11.6" evidence="6"/>
<dbReference type="GO" id="GO:0009318">
    <property type="term" value="C:exodeoxyribonuclease VII complex"/>
    <property type="evidence" value="ECO:0007669"/>
    <property type="project" value="UniProtKB-UniRule"/>
</dbReference>
<comment type="caution">
    <text evidence="7">The sequence shown here is derived from an EMBL/GenBank/DDBJ whole genome shotgun (WGS) entry which is preliminary data.</text>
</comment>
<dbReference type="OrthoDB" id="9798666at2"/>
<dbReference type="InterPro" id="IPR003761">
    <property type="entry name" value="Exonuc_VII_S"/>
</dbReference>
<accession>A0A430AWP0</accession>
<dbReference type="HAMAP" id="MF_00337">
    <property type="entry name" value="Exonuc_7_S"/>
    <property type="match status" value="1"/>
</dbReference>
<dbReference type="PANTHER" id="PTHR34137:SF1">
    <property type="entry name" value="EXODEOXYRIBONUCLEASE 7 SMALL SUBUNIT"/>
    <property type="match status" value="1"/>
</dbReference>
<dbReference type="NCBIfam" id="TIGR01280">
    <property type="entry name" value="xseB"/>
    <property type="match status" value="1"/>
</dbReference>
<dbReference type="GO" id="GO:0008855">
    <property type="term" value="F:exodeoxyribonuclease VII activity"/>
    <property type="evidence" value="ECO:0007669"/>
    <property type="project" value="UniProtKB-UniRule"/>
</dbReference>
<evidence type="ECO:0000313" key="7">
    <source>
        <dbReference type="EMBL" id="RSU12463.1"/>
    </source>
</evidence>
<keyword evidence="5 6" id="KW-0269">Exonuclease</keyword>
<dbReference type="PIRSF" id="PIRSF006488">
    <property type="entry name" value="Exonuc_VII_S"/>
    <property type="match status" value="1"/>
</dbReference>
<dbReference type="Pfam" id="PF02609">
    <property type="entry name" value="Exonuc_VII_S"/>
    <property type="match status" value="1"/>
</dbReference>
<name>A0A430AWP0_9ENTE</name>
<comment type="subcellular location">
    <subcellularLocation>
        <location evidence="6">Cytoplasm</location>
    </subcellularLocation>
</comment>
<comment type="catalytic activity">
    <reaction evidence="6">
        <text>Exonucleolytic cleavage in either 5'- to 3'- or 3'- to 5'-direction to yield nucleoside 5'-phosphates.</text>
        <dbReference type="EC" id="3.1.11.6"/>
    </reaction>
</comment>
<comment type="similarity">
    <text evidence="1 6">Belongs to the XseB family.</text>
</comment>
<sequence>MTTENRKTFEEAMTELEGIVKELEGGDIPLEQALAHFQKGVELSKLCQETLTSAEEMLTKIMTENGQEIPFDDKGEE</sequence>
<dbReference type="AlphaFoldDB" id="A0A430AWP0"/>
<evidence type="ECO:0000256" key="3">
    <source>
        <dbReference type="ARBA" id="ARBA00022722"/>
    </source>
</evidence>
<gene>
    <name evidence="6" type="primary">xseB</name>
    <name evidence="7" type="ORF">CBF27_05670</name>
</gene>
<proteinExistence type="inferred from homology"/>
<comment type="subunit">
    <text evidence="6">Heterooligomer composed of large and small subunits.</text>
</comment>
<evidence type="ECO:0000256" key="1">
    <source>
        <dbReference type="ARBA" id="ARBA00009998"/>
    </source>
</evidence>
<reference evidence="7 8" key="1">
    <citation type="submission" date="2017-05" db="EMBL/GenBank/DDBJ databases">
        <title>Vagococcus spp. assemblies.</title>
        <authorList>
            <person name="Gulvik C.A."/>
        </authorList>
    </citation>
    <scope>NUCLEOTIDE SEQUENCE [LARGE SCALE GENOMIC DNA]</scope>
    <source>
        <strain evidence="7 8">LMG 24798</strain>
    </source>
</reference>
<evidence type="ECO:0000256" key="5">
    <source>
        <dbReference type="ARBA" id="ARBA00022839"/>
    </source>
</evidence>
<evidence type="ECO:0000256" key="2">
    <source>
        <dbReference type="ARBA" id="ARBA00022490"/>
    </source>
</evidence>
<dbReference type="RefSeq" id="WP_126813284.1">
    <property type="nucleotide sequence ID" value="NZ_NGKC01000005.1"/>
</dbReference>